<dbReference type="RefSeq" id="WP_216926425.1">
    <property type="nucleotide sequence ID" value="NZ_JAHOPC010000013.1"/>
</dbReference>
<keyword evidence="2" id="KW-1185">Reference proteome</keyword>
<dbReference type="CDD" id="cd04647">
    <property type="entry name" value="LbH_MAT_like"/>
    <property type="match status" value="1"/>
</dbReference>
<reference evidence="1 2" key="1">
    <citation type="submission" date="2021-06" db="EMBL/GenBank/DDBJ databases">
        <authorList>
            <person name="Jeong J.W."/>
        </authorList>
    </citation>
    <scope>NUCLEOTIDE SEQUENCE [LARGE SCALE GENOMIC DNA]</scope>
    <source>
        <strain evidence="1 2">MMS21-TAE1-1</strain>
    </source>
</reference>
<keyword evidence="1" id="KW-0012">Acyltransferase</keyword>
<sequence length="253" mass="27978">MIHLNQTHDSEFIDSSVEFAGTGNVLYVEDGAKLRNSRLRFLGNNAVIHIRTSPFYLRLLATVFHESVFYLGPGASFTSEARFLPTERKHVIIGSDAMFSSRVVFRTADPHLIYSASNHQRINPSASIWVGDHVWLGEDTLLLKGARVGSGSILAARALVTKSIPSNSTAAGVPARIVGKGIFWSRPSVHAYTLAQTEESSVFSHDDFIYTRDPNVLDIGELEGQLDLAASGHDRAVWCQRLDQMTSKSRFFI</sequence>
<evidence type="ECO:0000313" key="1">
    <source>
        <dbReference type="EMBL" id="MBU8868305.1"/>
    </source>
</evidence>
<proteinExistence type="predicted"/>
<keyword evidence="1" id="KW-0808">Transferase</keyword>
<dbReference type="GO" id="GO:0016746">
    <property type="term" value="F:acyltransferase activity"/>
    <property type="evidence" value="ECO:0007669"/>
    <property type="project" value="UniProtKB-KW"/>
</dbReference>
<dbReference type="PANTHER" id="PTHR23416">
    <property type="entry name" value="SIALIC ACID SYNTHASE-RELATED"/>
    <property type="match status" value="1"/>
</dbReference>
<gene>
    <name evidence="1" type="ORF">KSW38_18595</name>
</gene>
<dbReference type="PANTHER" id="PTHR23416:SF78">
    <property type="entry name" value="LIPOPOLYSACCHARIDE BIOSYNTHESIS O-ACETYL TRANSFERASE WBBJ-RELATED"/>
    <property type="match status" value="1"/>
</dbReference>
<organism evidence="1 2">
    <name type="scientific">Paenarthrobacter aromaticivorans</name>
    <dbReference type="NCBI Taxonomy" id="2849150"/>
    <lineage>
        <taxon>Bacteria</taxon>
        <taxon>Bacillati</taxon>
        <taxon>Actinomycetota</taxon>
        <taxon>Actinomycetes</taxon>
        <taxon>Micrococcales</taxon>
        <taxon>Micrococcaceae</taxon>
        <taxon>Paenarthrobacter</taxon>
    </lineage>
</organism>
<dbReference type="EMBL" id="JAHOPC010000013">
    <property type="protein sequence ID" value="MBU8868305.1"/>
    <property type="molecule type" value="Genomic_DNA"/>
</dbReference>
<accession>A0ABS6I9B6</accession>
<name>A0ABS6I9B6_9MICC</name>
<comment type="caution">
    <text evidence="1">The sequence shown here is derived from an EMBL/GenBank/DDBJ whole genome shotgun (WGS) entry which is preliminary data.</text>
</comment>
<dbReference type="InterPro" id="IPR051159">
    <property type="entry name" value="Hexapeptide_acetyltransf"/>
</dbReference>
<protein>
    <submittedName>
        <fullName evidence="1">Acyltransferase</fullName>
    </submittedName>
</protein>
<dbReference type="PROSITE" id="PS00101">
    <property type="entry name" value="HEXAPEP_TRANSFERASES"/>
    <property type="match status" value="1"/>
</dbReference>
<dbReference type="InterPro" id="IPR018357">
    <property type="entry name" value="Hexapep_transf_CS"/>
</dbReference>
<dbReference type="Proteomes" id="UP000824166">
    <property type="component" value="Unassembled WGS sequence"/>
</dbReference>
<evidence type="ECO:0000313" key="2">
    <source>
        <dbReference type="Proteomes" id="UP000824166"/>
    </source>
</evidence>